<evidence type="ECO:0000256" key="1">
    <source>
        <dbReference type="SAM" id="Phobius"/>
    </source>
</evidence>
<gene>
    <name evidence="2" type="ORF">HID58_005219</name>
</gene>
<proteinExistence type="predicted"/>
<feature type="transmembrane region" description="Helical" evidence="1">
    <location>
        <begin position="83"/>
        <end position="109"/>
    </location>
</feature>
<evidence type="ECO:0000313" key="2">
    <source>
        <dbReference type="EMBL" id="KAH0937758.1"/>
    </source>
</evidence>
<keyword evidence="1" id="KW-1133">Transmembrane helix</keyword>
<dbReference type="Proteomes" id="UP000824890">
    <property type="component" value="Unassembled WGS sequence"/>
</dbReference>
<dbReference type="EMBL" id="JAGKQM010000002">
    <property type="protein sequence ID" value="KAH0937758.1"/>
    <property type="molecule type" value="Genomic_DNA"/>
</dbReference>
<evidence type="ECO:0000313" key="3">
    <source>
        <dbReference type="Proteomes" id="UP000824890"/>
    </source>
</evidence>
<reference evidence="2 3" key="1">
    <citation type="submission" date="2021-05" db="EMBL/GenBank/DDBJ databases">
        <title>Genome Assembly of Synthetic Allotetraploid Brassica napus Reveals Homoeologous Exchanges between Subgenomes.</title>
        <authorList>
            <person name="Davis J.T."/>
        </authorList>
    </citation>
    <scope>NUCLEOTIDE SEQUENCE [LARGE SCALE GENOMIC DNA]</scope>
    <source>
        <strain evidence="3">cv. Da-Ae</strain>
        <tissue evidence="2">Seedling</tissue>
    </source>
</reference>
<keyword evidence="3" id="KW-1185">Reference proteome</keyword>
<organism evidence="2 3">
    <name type="scientific">Brassica napus</name>
    <name type="common">Rape</name>
    <dbReference type="NCBI Taxonomy" id="3708"/>
    <lineage>
        <taxon>Eukaryota</taxon>
        <taxon>Viridiplantae</taxon>
        <taxon>Streptophyta</taxon>
        <taxon>Embryophyta</taxon>
        <taxon>Tracheophyta</taxon>
        <taxon>Spermatophyta</taxon>
        <taxon>Magnoliopsida</taxon>
        <taxon>eudicotyledons</taxon>
        <taxon>Gunneridae</taxon>
        <taxon>Pentapetalae</taxon>
        <taxon>rosids</taxon>
        <taxon>malvids</taxon>
        <taxon>Brassicales</taxon>
        <taxon>Brassicaceae</taxon>
        <taxon>Brassiceae</taxon>
        <taxon>Brassica</taxon>
    </lineage>
</organism>
<feature type="transmembrane region" description="Helical" evidence="1">
    <location>
        <begin position="130"/>
        <end position="151"/>
    </location>
</feature>
<comment type="caution">
    <text evidence="2">The sequence shown here is derived from an EMBL/GenBank/DDBJ whole genome shotgun (WGS) entry which is preliminary data.</text>
</comment>
<name>A0ABQ8E8L4_BRANA</name>
<feature type="non-terminal residue" evidence="2">
    <location>
        <position position="1"/>
    </location>
</feature>
<keyword evidence="1" id="KW-0812">Transmembrane</keyword>
<sequence length="163" mass="18338">QTVPREKKASERDLTREFRRPARGGSFSTAAGHNLGISSSVCGSSLVCDCDSILRDWVEFVVDSSDPSLCRSWPVLLVLRIRWAWLLVADLILVWLHYLAFLSLVRLICFRRLIESEGSPLPVCEACVTWFLRCILVVLGGSGFTVVWPGAFPFNNFHRLSII</sequence>
<keyword evidence="1" id="KW-0472">Membrane</keyword>
<protein>
    <submittedName>
        <fullName evidence="2">Uncharacterized protein</fullName>
    </submittedName>
</protein>
<accession>A0ABQ8E8L4</accession>